<reference evidence="2 3" key="1">
    <citation type="submission" date="2024-04" db="EMBL/GenBank/DDBJ databases">
        <authorList>
            <person name="Waldvogel A.-M."/>
            <person name="Schoenle A."/>
        </authorList>
    </citation>
    <scope>NUCLEOTIDE SEQUENCE [LARGE SCALE GENOMIC DNA]</scope>
</reference>
<feature type="compositionally biased region" description="Pro residues" evidence="1">
    <location>
        <begin position="121"/>
        <end position="130"/>
    </location>
</feature>
<feature type="region of interest" description="Disordered" evidence="1">
    <location>
        <begin position="110"/>
        <end position="148"/>
    </location>
</feature>
<dbReference type="AlphaFoldDB" id="A0AAV2L9N2"/>
<sequence>MFCPNSSQSCSMVSPYSYKSSSIVSPNSSQSCSMAGLTPPTYIRADIQGCDRTDTTRHQILTAGPSFRGTRIVEYGDENGVAPIQVSPSISPHLLRRRTARRQRPECFRIEMEERMRRTQPPLPSPPPPRLQGFRRNLDKKGSRPGPA</sequence>
<accession>A0AAV2L9N2</accession>
<organism evidence="2 3">
    <name type="scientific">Knipowitschia caucasica</name>
    <name type="common">Caucasian dwarf goby</name>
    <name type="synonym">Pomatoschistus caucasicus</name>
    <dbReference type="NCBI Taxonomy" id="637954"/>
    <lineage>
        <taxon>Eukaryota</taxon>
        <taxon>Metazoa</taxon>
        <taxon>Chordata</taxon>
        <taxon>Craniata</taxon>
        <taxon>Vertebrata</taxon>
        <taxon>Euteleostomi</taxon>
        <taxon>Actinopterygii</taxon>
        <taxon>Neopterygii</taxon>
        <taxon>Teleostei</taxon>
        <taxon>Neoteleostei</taxon>
        <taxon>Acanthomorphata</taxon>
        <taxon>Gobiaria</taxon>
        <taxon>Gobiiformes</taxon>
        <taxon>Gobioidei</taxon>
        <taxon>Gobiidae</taxon>
        <taxon>Gobiinae</taxon>
        <taxon>Knipowitschia</taxon>
    </lineage>
</organism>
<evidence type="ECO:0000313" key="2">
    <source>
        <dbReference type="EMBL" id="CAL1597880.1"/>
    </source>
</evidence>
<name>A0AAV2L9N2_KNICA</name>
<gene>
    <name evidence="2" type="ORF">KC01_LOCUS26355</name>
</gene>
<protein>
    <submittedName>
        <fullName evidence="2">Uncharacterized protein</fullName>
    </submittedName>
</protein>
<dbReference type="EMBL" id="OZ035844">
    <property type="protein sequence ID" value="CAL1597880.1"/>
    <property type="molecule type" value="Genomic_DNA"/>
</dbReference>
<proteinExistence type="predicted"/>
<dbReference type="Proteomes" id="UP001497482">
    <property type="component" value="Chromosome 22"/>
</dbReference>
<evidence type="ECO:0000313" key="3">
    <source>
        <dbReference type="Proteomes" id="UP001497482"/>
    </source>
</evidence>
<keyword evidence="3" id="KW-1185">Reference proteome</keyword>
<evidence type="ECO:0000256" key="1">
    <source>
        <dbReference type="SAM" id="MobiDB-lite"/>
    </source>
</evidence>